<sequence>MTVGCPAQITKLSLRYPVQHALLGLRTRTRTHTAQSTRLSLECPDQIVPFQHFLGWSTQLKMVNSSYDGQLSLRWSTQLMVVNSIYDGRHISWWLIRLTIVEITYGGQFSLRWSSRLTEVNSDYDLSLRKTAYDLSLHLSRRKDIQTGTMRGRLSWTGRRYRAETVRGRLSWFSCLLPEVQVPGSNQKSQEKSGSSRYAAVDPPIRSTTGFNLPPSICTRRLDGFYHGRNLLSTTIGSSPITGRRPAAAREDRRRRREAREEGRPIWSFWRLGTCVTLNGSGIQLAVGPQPLWLRNHNFGLTHRIMVNRLATSRHDPLGITDSACKNQLVVVSVHYGPFNTYIPIRSTTIGKSRVARDPIAMHTSWRSNSGIASVTRTNQYNQDLGLIHSTNSNHLESPNEGSSIDHQVTIHLHAQNITMFPTNETWYFTSQMLVSSSGGLILILTAQSTRNEFRMHSDY</sequence>
<protein>
    <submittedName>
        <fullName evidence="2">Uncharacterized protein</fullName>
    </submittedName>
</protein>
<evidence type="ECO:0000313" key="2">
    <source>
        <dbReference type="EMBL" id="KZV35830.1"/>
    </source>
</evidence>
<organism evidence="2 3">
    <name type="scientific">Dorcoceras hygrometricum</name>
    <dbReference type="NCBI Taxonomy" id="472368"/>
    <lineage>
        <taxon>Eukaryota</taxon>
        <taxon>Viridiplantae</taxon>
        <taxon>Streptophyta</taxon>
        <taxon>Embryophyta</taxon>
        <taxon>Tracheophyta</taxon>
        <taxon>Spermatophyta</taxon>
        <taxon>Magnoliopsida</taxon>
        <taxon>eudicotyledons</taxon>
        <taxon>Gunneridae</taxon>
        <taxon>Pentapetalae</taxon>
        <taxon>asterids</taxon>
        <taxon>lamiids</taxon>
        <taxon>Lamiales</taxon>
        <taxon>Gesneriaceae</taxon>
        <taxon>Didymocarpoideae</taxon>
        <taxon>Trichosporeae</taxon>
        <taxon>Loxocarpinae</taxon>
        <taxon>Dorcoceras</taxon>
    </lineage>
</organism>
<name>A0A2Z7BUB3_9LAMI</name>
<keyword evidence="3" id="KW-1185">Reference proteome</keyword>
<evidence type="ECO:0000256" key="1">
    <source>
        <dbReference type="SAM" id="MobiDB-lite"/>
    </source>
</evidence>
<dbReference type="AlphaFoldDB" id="A0A2Z7BUB3"/>
<gene>
    <name evidence="2" type="ORF">F511_18304</name>
</gene>
<dbReference type="EMBL" id="KV004017">
    <property type="protein sequence ID" value="KZV35830.1"/>
    <property type="molecule type" value="Genomic_DNA"/>
</dbReference>
<accession>A0A2Z7BUB3</accession>
<reference evidence="2 3" key="1">
    <citation type="journal article" date="2015" name="Proc. Natl. Acad. Sci. U.S.A.">
        <title>The resurrection genome of Boea hygrometrica: A blueprint for survival of dehydration.</title>
        <authorList>
            <person name="Xiao L."/>
            <person name="Yang G."/>
            <person name="Zhang L."/>
            <person name="Yang X."/>
            <person name="Zhao S."/>
            <person name="Ji Z."/>
            <person name="Zhou Q."/>
            <person name="Hu M."/>
            <person name="Wang Y."/>
            <person name="Chen M."/>
            <person name="Xu Y."/>
            <person name="Jin H."/>
            <person name="Xiao X."/>
            <person name="Hu G."/>
            <person name="Bao F."/>
            <person name="Hu Y."/>
            <person name="Wan P."/>
            <person name="Li L."/>
            <person name="Deng X."/>
            <person name="Kuang T."/>
            <person name="Xiang C."/>
            <person name="Zhu J.K."/>
            <person name="Oliver M.J."/>
            <person name="He Y."/>
        </authorList>
    </citation>
    <scope>NUCLEOTIDE SEQUENCE [LARGE SCALE GENOMIC DNA]</scope>
    <source>
        <strain evidence="3">cv. XS01</strain>
    </source>
</reference>
<feature type="compositionally biased region" description="Basic and acidic residues" evidence="1">
    <location>
        <begin position="248"/>
        <end position="258"/>
    </location>
</feature>
<dbReference type="Proteomes" id="UP000250235">
    <property type="component" value="Unassembled WGS sequence"/>
</dbReference>
<evidence type="ECO:0000313" key="3">
    <source>
        <dbReference type="Proteomes" id="UP000250235"/>
    </source>
</evidence>
<proteinExistence type="predicted"/>
<feature type="region of interest" description="Disordered" evidence="1">
    <location>
        <begin position="237"/>
        <end position="258"/>
    </location>
</feature>